<evidence type="ECO:0000256" key="2">
    <source>
        <dbReference type="SAM" id="SignalP"/>
    </source>
</evidence>
<feature type="domain" description="VWFA" evidence="3">
    <location>
        <begin position="130"/>
        <end position="303"/>
    </location>
</feature>
<proteinExistence type="predicted"/>
<dbReference type="Pfam" id="PF00092">
    <property type="entry name" value="VWA"/>
    <property type="match status" value="1"/>
</dbReference>
<dbReference type="Gene3D" id="3.40.50.410">
    <property type="entry name" value="von Willebrand factor, type A domain"/>
    <property type="match status" value="1"/>
</dbReference>
<feature type="region of interest" description="Disordered" evidence="1">
    <location>
        <begin position="88"/>
        <end position="122"/>
    </location>
</feature>
<keyword evidence="2" id="KW-0732">Signal</keyword>
<accession>A0A2N9LFJ1</accession>
<feature type="chain" id="PRO_5014770399" evidence="2">
    <location>
        <begin position="29"/>
        <end position="371"/>
    </location>
</feature>
<dbReference type="InterPro" id="IPR017802">
    <property type="entry name" value="VWFA-rel_acidobac-type"/>
</dbReference>
<dbReference type="AlphaFoldDB" id="A0A2N9LFJ1"/>
<evidence type="ECO:0000256" key="1">
    <source>
        <dbReference type="SAM" id="MobiDB-lite"/>
    </source>
</evidence>
<dbReference type="NCBIfam" id="TIGR03436">
    <property type="entry name" value="acidobact_VWFA"/>
    <property type="match status" value="1"/>
</dbReference>
<feature type="signal peptide" evidence="2">
    <location>
        <begin position="1"/>
        <end position="28"/>
    </location>
</feature>
<evidence type="ECO:0000259" key="3">
    <source>
        <dbReference type="SMART" id="SM00327"/>
    </source>
</evidence>
<dbReference type="SMART" id="SM00327">
    <property type="entry name" value="VWA"/>
    <property type="match status" value="1"/>
</dbReference>
<dbReference type="EMBL" id="OKRB01000090">
    <property type="protein sequence ID" value="SPE22027.1"/>
    <property type="molecule type" value="Genomic_DNA"/>
</dbReference>
<name>A0A2N9LFJ1_9BACT</name>
<dbReference type="SUPFAM" id="SSF53300">
    <property type="entry name" value="vWA-like"/>
    <property type="match status" value="1"/>
</dbReference>
<dbReference type="OrthoDB" id="112889at2"/>
<dbReference type="InterPro" id="IPR002035">
    <property type="entry name" value="VWF_A"/>
</dbReference>
<protein>
    <submittedName>
        <fullName evidence="4">von Willebrand factor, type A</fullName>
    </submittedName>
</protein>
<dbReference type="InterPro" id="IPR036465">
    <property type="entry name" value="vWFA_dom_sf"/>
</dbReference>
<sequence length="371" mass="40053">MKKTYTLLAGFGICSIALLLLAGAPRFAAQDESSHLRVTVNLVELNVAVTDRQGNYVGNLKPEDFQITEDKIPERIATFEEGNGSVHTVSQGHEVQGSGGDASPGDSRAPGQPQGAPRNLPPGMSTIAAGADIFILFDTSNYMYKGFVFAQDAISDFVRSMDDASKIAFYSYSRDLSRGTLLTPDRFRVVNGVRSTVAGDDAALYNSLLLTVKDAAPLTGRKAIVVFSNGPDNASSVPPEDVAELAQDTGTIIYIVSTRLAQDDPVSTAAFERMSRATGGKAYFAGNWRKEKQAFGSISDDLSHLYSISYYPQPNPNRGWRSISVKLVGKDLQKYRIRTRDGYRLLPATQINGGTYLTAGTDLDTPTTPSN</sequence>
<organism evidence="4 5">
    <name type="scientific">Candidatus Sulfuritelmatomonas gaucii</name>
    <dbReference type="NCBI Taxonomy" id="2043161"/>
    <lineage>
        <taxon>Bacteria</taxon>
        <taxon>Pseudomonadati</taxon>
        <taxon>Acidobacteriota</taxon>
        <taxon>Terriglobia</taxon>
        <taxon>Terriglobales</taxon>
        <taxon>Acidobacteriaceae</taxon>
        <taxon>Candidatus Sulfuritelmatomonas</taxon>
    </lineage>
</organism>
<reference evidence="5" key="1">
    <citation type="submission" date="2018-02" db="EMBL/GenBank/DDBJ databases">
        <authorList>
            <person name="Hausmann B."/>
        </authorList>
    </citation>
    <scope>NUCLEOTIDE SEQUENCE [LARGE SCALE GENOMIC DNA]</scope>
    <source>
        <strain evidence="5">Peat soil MAG SbA5</strain>
    </source>
</reference>
<evidence type="ECO:0000313" key="4">
    <source>
        <dbReference type="EMBL" id="SPE22027.1"/>
    </source>
</evidence>
<dbReference type="Proteomes" id="UP000239735">
    <property type="component" value="Unassembled WGS sequence"/>
</dbReference>
<evidence type="ECO:0000313" key="5">
    <source>
        <dbReference type="Proteomes" id="UP000239735"/>
    </source>
</evidence>
<gene>
    <name evidence="4" type="ORF">SBA5_330069</name>
</gene>